<dbReference type="EMBL" id="HBIM01007174">
    <property type="protein sequence ID" value="CAE0408351.1"/>
    <property type="molecule type" value="Transcribed_RNA"/>
</dbReference>
<dbReference type="InterPro" id="IPR051540">
    <property type="entry name" value="S-2-haloacid_dehalogenase"/>
</dbReference>
<dbReference type="SUPFAM" id="SSF56784">
    <property type="entry name" value="HAD-like"/>
    <property type="match status" value="1"/>
</dbReference>
<dbReference type="AlphaFoldDB" id="A0A7S3L1T6"/>
<evidence type="ECO:0000256" key="2">
    <source>
        <dbReference type="SAM" id="SignalP"/>
    </source>
</evidence>
<dbReference type="InterPro" id="IPR036412">
    <property type="entry name" value="HAD-like_sf"/>
</dbReference>
<name>A0A7S3L1T6_9STRA</name>
<gene>
    <name evidence="3" type="ORF">ACOF00016_LOCUS6109</name>
</gene>
<reference evidence="3" key="1">
    <citation type="submission" date="2021-01" db="EMBL/GenBank/DDBJ databases">
        <authorList>
            <person name="Corre E."/>
            <person name="Pelletier E."/>
            <person name="Niang G."/>
            <person name="Scheremetjew M."/>
            <person name="Finn R."/>
            <person name="Kale V."/>
            <person name="Holt S."/>
            <person name="Cochrane G."/>
            <person name="Meng A."/>
            <person name="Brown T."/>
            <person name="Cohen L."/>
        </authorList>
    </citation>
    <scope>NUCLEOTIDE SEQUENCE</scope>
    <source>
        <strain evidence="3">CCMP127</strain>
    </source>
</reference>
<proteinExistence type="predicted"/>
<feature type="chain" id="PRO_5030826859" evidence="2">
    <location>
        <begin position="24"/>
        <end position="424"/>
    </location>
</feature>
<protein>
    <submittedName>
        <fullName evidence="3">Uncharacterized protein</fullName>
    </submittedName>
</protein>
<dbReference type="Gene3D" id="1.10.150.520">
    <property type="match status" value="1"/>
</dbReference>
<evidence type="ECO:0000256" key="1">
    <source>
        <dbReference type="ARBA" id="ARBA00022801"/>
    </source>
</evidence>
<dbReference type="InterPro" id="IPR023214">
    <property type="entry name" value="HAD_sf"/>
</dbReference>
<keyword evidence="2" id="KW-0732">Signal</keyword>
<evidence type="ECO:0000313" key="3">
    <source>
        <dbReference type="EMBL" id="CAE0408351.1"/>
    </source>
</evidence>
<organism evidence="3">
    <name type="scientific">Amphora coffeiformis</name>
    <dbReference type="NCBI Taxonomy" id="265554"/>
    <lineage>
        <taxon>Eukaryota</taxon>
        <taxon>Sar</taxon>
        <taxon>Stramenopiles</taxon>
        <taxon>Ochrophyta</taxon>
        <taxon>Bacillariophyta</taxon>
        <taxon>Bacillariophyceae</taxon>
        <taxon>Bacillariophycidae</taxon>
        <taxon>Thalassiophysales</taxon>
        <taxon>Catenulaceae</taxon>
        <taxon>Amphora</taxon>
    </lineage>
</organism>
<dbReference type="PANTHER" id="PTHR43316:SF8">
    <property type="entry name" value="HAD FAMILY HYDROLASE"/>
    <property type="match status" value="1"/>
</dbReference>
<accession>A0A7S3L1T6</accession>
<feature type="signal peptide" evidence="2">
    <location>
        <begin position="1"/>
        <end position="23"/>
    </location>
</feature>
<dbReference type="GO" id="GO:0016787">
    <property type="term" value="F:hydrolase activity"/>
    <property type="evidence" value="ECO:0007669"/>
    <property type="project" value="UniProtKB-KW"/>
</dbReference>
<dbReference type="Gene3D" id="3.40.50.1000">
    <property type="entry name" value="HAD superfamily/HAD-like"/>
    <property type="match status" value="2"/>
</dbReference>
<dbReference type="PANTHER" id="PTHR43316">
    <property type="entry name" value="HYDROLASE, HALOACID DELAHOGENASE-RELATED"/>
    <property type="match status" value="1"/>
</dbReference>
<sequence>MNPITLLFGTLLLISSSRVNVQGFTTSRSTGSTLTASRRRILGLRQRPPLVILQLASEANGATDETQTLGLITFDLDDTLYPIQKVEEAANEAFVKAMARYGFTGLKRDDIVSTAKEIRDEMNIKDPKNAAALTHLEVRELAIRRAMEKATLKQKLQDCADDWATPVESLSSLVVANAKKWSKAAVSDSMVKAVSTAWEMERHHASERCLYPEVLEALKQIKQEHPEAIIGAVTDGRSNPLFMTFTLAPYFDFSCSWEDDQANRKEFFQGLDQTGGETSQLTWIYDEARYKYAVLKQAADAMKKGSKQVKDIDPLVYPATYDDRVWIHVGDDLAFDVGASAACGAKTIYCELADKYGQTARHRYYGDKPQPSWSSTPDLELRKRYEMAESAVDRVSVKLQFLGQLPEAVNSILTSKAEMLEYSP</sequence>
<keyword evidence="1" id="KW-0378">Hydrolase</keyword>